<evidence type="ECO:0000313" key="2">
    <source>
        <dbReference type="EMBL" id="CAD8201877.1"/>
    </source>
</evidence>
<dbReference type="PANTHER" id="PTHR12277">
    <property type="entry name" value="ALPHA/BETA HYDROLASE DOMAIN-CONTAINING PROTEIN"/>
    <property type="match status" value="1"/>
</dbReference>
<dbReference type="InterPro" id="IPR005645">
    <property type="entry name" value="FSH-like_dom"/>
</dbReference>
<accession>A0A8S1XM16</accession>
<dbReference type="AlphaFoldDB" id="A0A8S1XM16"/>
<evidence type="ECO:0000259" key="1">
    <source>
        <dbReference type="Pfam" id="PF03959"/>
    </source>
</evidence>
<sequence length="298" mass="34191">MQLNKLFFPSSKPTYTKVSISLLPNVELLQIQSGNSEQCFRCSVPQNRQVPVLLVKHENFLDDLNNKYIMFFHSNSEDIYNCYEYLYPIISTFNVNLILVEYPSYGIYQNQSASADIISEDAIAVYQYFINKRRIKKENIILMGRSMGCGPACLLASQFNPAALITISGYTSLKEVAQSFIGSVLAKLIDQKFDNLKIISNVTCPMLVIHGQKDQFITCDHSKRLISQTKSKIKQYHLSENMTHNDFSIQDDIIQPLRNLFEKINFIQIPQQLPKDQNPLGIIVLRKQHSKKQTNLIL</sequence>
<dbReference type="Pfam" id="PF03959">
    <property type="entry name" value="FSH1"/>
    <property type="match status" value="1"/>
</dbReference>
<proteinExistence type="predicted"/>
<dbReference type="EMBL" id="CAJJDO010000129">
    <property type="protein sequence ID" value="CAD8201877.1"/>
    <property type="molecule type" value="Genomic_DNA"/>
</dbReference>
<comment type="caution">
    <text evidence="2">The sequence shown here is derived from an EMBL/GenBank/DDBJ whole genome shotgun (WGS) entry which is preliminary data.</text>
</comment>
<protein>
    <recommendedName>
        <fullName evidence="1">Serine hydrolase domain-containing protein</fullName>
    </recommendedName>
</protein>
<feature type="domain" description="Serine hydrolase" evidence="1">
    <location>
        <begin position="142"/>
        <end position="232"/>
    </location>
</feature>
<gene>
    <name evidence="2" type="ORF">PPENT_87.1.T1290071</name>
</gene>
<dbReference type="OrthoDB" id="10249433at2759"/>
<name>A0A8S1XM16_9CILI</name>
<reference evidence="2" key="1">
    <citation type="submission" date="2021-01" db="EMBL/GenBank/DDBJ databases">
        <authorList>
            <consortium name="Genoscope - CEA"/>
            <person name="William W."/>
        </authorList>
    </citation>
    <scope>NUCLEOTIDE SEQUENCE</scope>
</reference>
<dbReference type="Proteomes" id="UP000689195">
    <property type="component" value="Unassembled WGS sequence"/>
</dbReference>
<organism evidence="2 3">
    <name type="scientific">Paramecium pentaurelia</name>
    <dbReference type="NCBI Taxonomy" id="43138"/>
    <lineage>
        <taxon>Eukaryota</taxon>
        <taxon>Sar</taxon>
        <taxon>Alveolata</taxon>
        <taxon>Ciliophora</taxon>
        <taxon>Intramacronucleata</taxon>
        <taxon>Oligohymenophorea</taxon>
        <taxon>Peniculida</taxon>
        <taxon>Parameciidae</taxon>
        <taxon>Paramecium</taxon>
    </lineage>
</organism>
<dbReference type="PANTHER" id="PTHR12277:SF197">
    <property type="entry name" value="CHROMOSOME UNDETERMINED SCAFFOLD_38, WHOLE GENOME SHOTGUN SEQUENCE"/>
    <property type="match status" value="1"/>
</dbReference>
<keyword evidence="3" id="KW-1185">Reference proteome</keyword>
<evidence type="ECO:0000313" key="3">
    <source>
        <dbReference type="Proteomes" id="UP000689195"/>
    </source>
</evidence>